<dbReference type="InterPro" id="IPR013785">
    <property type="entry name" value="Aldolase_TIM"/>
</dbReference>
<dbReference type="PANTHER" id="PTHR22893:SF91">
    <property type="entry name" value="NADPH DEHYDROGENASE 2-RELATED"/>
    <property type="match status" value="1"/>
</dbReference>
<dbReference type="OrthoDB" id="276546at2759"/>
<dbReference type="Proteomes" id="UP000186601">
    <property type="component" value="Unassembled WGS sequence"/>
</dbReference>
<dbReference type="STRING" id="98765.A0A2R6NLL6"/>
<dbReference type="SUPFAM" id="SSF51395">
    <property type="entry name" value="FMN-linked oxidoreductases"/>
    <property type="match status" value="1"/>
</dbReference>
<evidence type="ECO:0000259" key="1">
    <source>
        <dbReference type="Pfam" id="PF00724"/>
    </source>
</evidence>
<accession>A0A2R6NLL6</accession>
<evidence type="ECO:0000313" key="2">
    <source>
        <dbReference type="EMBL" id="PSR73288.1"/>
    </source>
</evidence>
<dbReference type="EMBL" id="MLYV02001087">
    <property type="protein sequence ID" value="PSR73288.1"/>
    <property type="molecule type" value="Genomic_DNA"/>
</dbReference>
<dbReference type="InterPro" id="IPR001155">
    <property type="entry name" value="OxRdtase_FMN_N"/>
</dbReference>
<comment type="caution">
    <text evidence="2">The sequence shown here is derived from an EMBL/GenBank/DDBJ whole genome shotgun (WGS) entry which is preliminary data.</text>
</comment>
<name>A0A2R6NLL6_9APHY</name>
<dbReference type="Pfam" id="PF00724">
    <property type="entry name" value="Oxidored_FMN"/>
    <property type="match status" value="1"/>
</dbReference>
<keyword evidence="3" id="KW-1185">Reference proteome</keyword>
<sequence>MSPNGTQHSLRDVLPGMLRHDLEVSTGHYSGKMANSTAPHLSSPMSLGNLTLRNRNIMSSLTRSRSFPDAVPNEYNIEYYTQRAKGGAGLILTEGTLVSQQGTEWPGAPGIWNEDQVNGWRKVTDSVHKVGGVIFCQPTPIEDPRTIVDEF</sequence>
<dbReference type="AlphaFoldDB" id="A0A2R6NLL6"/>
<dbReference type="Gene3D" id="3.20.20.70">
    <property type="entry name" value="Aldolase class I"/>
    <property type="match status" value="1"/>
</dbReference>
<protein>
    <recommendedName>
        <fullName evidence="1">NADH:flavin oxidoreductase/NADH oxidase N-terminal domain-containing protein</fullName>
    </recommendedName>
</protein>
<dbReference type="PANTHER" id="PTHR22893">
    <property type="entry name" value="NADH OXIDOREDUCTASE-RELATED"/>
    <property type="match status" value="1"/>
</dbReference>
<proteinExistence type="predicted"/>
<dbReference type="GO" id="GO:0016491">
    <property type="term" value="F:oxidoreductase activity"/>
    <property type="evidence" value="ECO:0007669"/>
    <property type="project" value="InterPro"/>
</dbReference>
<gene>
    <name evidence="2" type="ORF">PHLCEN_2v10858</name>
</gene>
<reference evidence="2 3" key="1">
    <citation type="submission" date="2018-02" db="EMBL/GenBank/DDBJ databases">
        <title>Genome sequence of the basidiomycete white-rot fungus Phlebia centrifuga.</title>
        <authorList>
            <person name="Granchi Z."/>
            <person name="Peng M."/>
            <person name="de Vries R.P."/>
            <person name="Hilden K."/>
            <person name="Makela M.R."/>
            <person name="Grigoriev I."/>
            <person name="Riley R."/>
        </authorList>
    </citation>
    <scope>NUCLEOTIDE SEQUENCE [LARGE SCALE GENOMIC DNA]</scope>
    <source>
        <strain evidence="2 3">FBCC195</strain>
    </source>
</reference>
<feature type="domain" description="NADH:flavin oxidoreductase/NADH oxidase N-terminal" evidence="1">
    <location>
        <begin position="43"/>
        <end position="137"/>
    </location>
</feature>
<dbReference type="GO" id="GO:0010181">
    <property type="term" value="F:FMN binding"/>
    <property type="evidence" value="ECO:0007669"/>
    <property type="project" value="InterPro"/>
</dbReference>
<evidence type="ECO:0000313" key="3">
    <source>
        <dbReference type="Proteomes" id="UP000186601"/>
    </source>
</evidence>
<organism evidence="2 3">
    <name type="scientific">Hermanssonia centrifuga</name>
    <dbReference type="NCBI Taxonomy" id="98765"/>
    <lineage>
        <taxon>Eukaryota</taxon>
        <taxon>Fungi</taxon>
        <taxon>Dikarya</taxon>
        <taxon>Basidiomycota</taxon>
        <taxon>Agaricomycotina</taxon>
        <taxon>Agaricomycetes</taxon>
        <taxon>Polyporales</taxon>
        <taxon>Meruliaceae</taxon>
        <taxon>Hermanssonia</taxon>
    </lineage>
</organism>
<dbReference type="InterPro" id="IPR045247">
    <property type="entry name" value="Oye-like"/>
</dbReference>